<dbReference type="Pfam" id="PF12840">
    <property type="entry name" value="HTH_20"/>
    <property type="match status" value="1"/>
</dbReference>
<dbReference type="Gene3D" id="1.10.10.10">
    <property type="entry name" value="Winged helix-like DNA-binding domain superfamily/Winged helix DNA-binding domain"/>
    <property type="match status" value="1"/>
</dbReference>
<dbReference type="SMART" id="SM00418">
    <property type="entry name" value="HTH_ARSR"/>
    <property type="match status" value="1"/>
</dbReference>
<dbReference type="Proteomes" id="UP000636793">
    <property type="component" value="Unassembled WGS sequence"/>
</dbReference>
<dbReference type="SUPFAM" id="SSF46785">
    <property type="entry name" value="Winged helix' DNA-binding domain"/>
    <property type="match status" value="1"/>
</dbReference>
<reference evidence="5" key="2">
    <citation type="submission" date="2020-09" db="EMBL/GenBank/DDBJ databases">
        <authorList>
            <person name="Sun Q."/>
            <person name="Zhou Y."/>
        </authorList>
    </citation>
    <scope>NUCLEOTIDE SEQUENCE</scope>
    <source>
        <strain evidence="5">CGMCC 1.15085</strain>
    </source>
</reference>
<dbReference type="RefSeq" id="WP_188838419.1">
    <property type="nucleotide sequence ID" value="NZ_BMHI01000005.1"/>
</dbReference>
<evidence type="ECO:0000313" key="5">
    <source>
        <dbReference type="EMBL" id="GGB42059.1"/>
    </source>
</evidence>
<dbReference type="InterPro" id="IPR011991">
    <property type="entry name" value="ArsR-like_HTH"/>
</dbReference>
<dbReference type="InterPro" id="IPR036390">
    <property type="entry name" value="WH_DNA-bd_sf"/>
</dbReference>
<organism evidence="5 6">
    <name type="scientific">Flexivirga endophytica</name>
    <dbReference type="NCBI Taxonomy" id="1849103"/>
    <lineage>
        <taxon>Bacteria</taxon>
        <taxon>Bacillati</taxon>
        <taxon>Actinomycetota</taxon>
        <taxon>Actinomycetes</taxon>
        <taxon>Micrococcales</taxon>
        <taxon>Dermacoccaceae</taxon>
        <taxon>Flexivirga</taxon>
    </lineage>
</organism>
<reference evidence="5" key="1">
    <citation type="journal article" date="2014" name="Int. J. Syst. Evol. Microbiol.">
        <title>Complete genome sequence of Corynebacterium casei LMG S-19264T (=DSM 44701T), isolated from a smear-ripened cheese.</title>
        <authorList>
            <consortium name="US DOE Joint Genome Institute (JGI-PGF)"/>
            <person name="Walter F."/>
            <person name="Albersmeier A."/>
            <person name="Kalinowski J."/>
            <person name="Ruckert C."/>
        </authorList>
    </citation>
    <scope>NUCLEOTIDE SEQUENCE</scope>
    <source>
        <strain evidence="5">CGMCC 1.15085</strain>
    </source>
</reference>
<dbReference type="PANTHER" id="PTHR33154:SF33">
    <property type="entry name" value="TRANSCRIPTIONAL REPRESSOR SDPR"/>
    <property type="match status" value="1"/>
</dbReference>
<dbReference type="InterPro" id="IPR036388">
    <property type="entry name" value="WH-like_DNA-bd_sf"/>
</dbReference>
<dbReference type="InterPro" id="IPR051081">
    <property type="entry name" value="HTH_MetalResp_TranReg"/>
</dbReference>
<dbReference type="EMBL" id="BMHI01000005">
    <property type="protein sequence ID" value="GGB42059.1"/>
    <property type="molecule type" value="Genomic_DNA"/>
</dbReference>
<evidence type="ECO:0000259" key="4">
    <source>
        <dbReference type="PROSITE" id="PS50987"/>
    </source>
</evidence>
<evidence type="ECO:0000256" key="1">
    <source>
        <dbReference type="ARBA" id="ARBA00023015"/>
    </source>
</evidence>
<keyword evidence="3" id="KW-0804">Transcription</keyword>
<keyword evidence="2" id="KW-0238">DNA-binding</keyword>
<evidence type="ECO:0000256" key="3">
    <source>
        <dbReference type="ARBA" id="ARBA00023163"/>
    </source>
</evidence>
<protein>
    <submittedName>
        <fullName evidence="5">Transcriptional regulator</fullName>
    </submittedName>
</protein>
<proteinExistence type="predicted"/>
<name>A0A916TGY4_9MICO</name>
<sequence length="113" mass="12605">MTEQVDPFRAIADPTRRSMLDLLAERGTLTVGELAAAFPELVASGISKHLMTLRAAGLVRARKDGRNQHYEIDRDGWRAAFAPWVQRYGDYWSTALERLSDATVADDPGRTTD</sequence>
<keyword evidence="6" id="KW-1185">Reference proteome</keyword>
<comment type="caution">
    <text evidence="5">The sequence shown here is derived from an EMBL/GenBank/DDBJ whole genome shotgun (WGS) entry which is preliminary data.</text>
</comment>
<dbReference type="AlphaFoldDB" id="A0A916TGY4"/>
<keyword evidence="1" id="KW-0805">Transcription regulation</keyword>
<dbReference type="GO" id="GO:0003700">
    <property type="term" value="F:DNA-binding transcription factor activity"/>
    <property type="evidence" value="ECO:0007669"/>
    <property type="project" value="InterPro"/>
</dbReference>
<evidence type="ECO:0000256" key="2">
    <source>
        <dbReference type="ARBA" id="ARBA00023125"/>
    </source>
</evidence>
<feature type="domain" description="HTH arsR-type" evidence="4">
    <location>
        <begin position="1"/>
        <end position="103"/>
    </location>
</feature>
<evidence type="ECO:0000313" key="6">
    <source>
        <dbReference type="Proteomes" id="UP000636793"/>
    </source>
</evidence>
<accession>A0A916TGY4</accession>
<dbReference type="PROSITE" id="PS50987">
    <property type="entry name" value="HTH_ARSR_2"/>
    <property type="match status" value="1"/>
</dbReference>
<dbReference type="CDD" id="cd00090">
    <property type="entry name" value="HTH_ARSR"/>
    <property type="match status" value="1"/>
</dbReference>
<dbReference type="PRINTS" id="PR00778">
    <property type="entry name" value="HTHARSR"/>
</dbReference>
<dbReference type="GO" id="GO:0003677">
    <property type="term" value="F:DNA binding"/>
    <property type="evidence" value="ECO:0007669"/>
    <property type="project" value="UniProtKB-KW"/>
</dbReference>
<gene>
    <name evidence="5" type="ORF">GCM10011492_36260</name>
</gene>
<dbReference type="InterPro" id="IPR001845">
    <property type="entry name" value="HTH_ArsR_DNA-bd_dom"/>
</dbReference>
<dbReference type="NCBIfam" id="NF033788">
    <property type="entry name" value="HTH_metalloreg"/>
    <property type="match status" value="1"/>
</dbReference>
<dbReference type="PANTHER" id="PTHR33154">
    <property type="entry name" value="TRANSCRIPTIONAL REGULATOR, ARSR FAMILY"/>
    <property type="match status" value="1"/>
</dbReference>